<accession>A0A084R1P9</accession>
<protein>
    <recommendedName>
        <fullName evidence="7">Zn(2)-C6 fungal-type domain-containing protein</fullName>
    </recommendedName>
</protein>
<reference evidence="8 9" key="1">
    <citation type="journal article" date="2014" name="BMC Genomics">
        <title>Comparative genome sequencing reveals chemotype-specific gene clusters in the toxigenic black mold Stachybotrys.</title>
        <authorList>
            <person name="Semeiks J."/>
            <person name="Borek D."/>
            <person name="Otwinowski Z."/>
            <person name="Grishin N.V."/>
        </authorList>
    </citation>
    <scope>NUCLEOTIDE SEQUENCE [LARGE SCALE GENOMIC DNA]</scope>
    <source>
        <strain evidence="8 9">IBT 40285</strain>
    </source>
</reference>
<dbReference type="EMBL" id="KL659302">
    <property type="protein sequence ID" value="KFA70134.1"/>
    <property type="molecule type" value="Genomic_DNA"/>
</dbReference>
<evidence type="ECO:0000256" key="5">
    <source>
        <dbReference type="ARBA" id="ARBA00023163"/>
    </source>
</evidence>
<evidence type="ECO:0000256" key="3">
    <source>
        <dbReference type="ARBA" id="ARBA00023015"/>
    </source>
</evidence>
<evidence type="ECO:0000256" key="2">
    <source>
        <dbReference type="ARBA" id="ARBA00022833"/>
    </source>
</evidence>
<keyword evidence="3" id="KW-0805">Transcription regulation</keyword>
<gene>
    <name evidence="8" type="ORF">S40285_06624</name>
</gene>
<dbReference type="SMART" id="SM00066">
    <property type="entry name" value="GAL4"/>
    <property type="match status" value="1"/>
</dbReference>
<dbReference type="OrthoDB" id="2593732at2759"/>
<dbReference type="PANTHER" id="PTHR36206">
    <property type="entry name" value="ASPERCRYPTIN BIOSYNTHESIS CLUSTER-SPECIFIC TRANSCRIPTION REGULATOR ATNN-RELATED"/>
    <property type="match status" value="1"/>
</dbReference>
<dbReference type="GO" id="GO:0003677">
    <property type="term" value="F:DNA binding"/>
    <property type="evidence" value="ECO:0007669"/>
    <property type="project" value="UniProtKB-KW"/>
</dbReference>
<keyword evidence="6" id="KW-0539">Nucleus</keyword>
<dbReference type="CDD" id="cd00067">
    <property type="entry name" value="GAL4"/>
    <property type="match status" value="1"/>
</dbReference>
<dbReference type="SUPFAM" id="SSF57701">
    <property type="entry name" value="Zn2/Cys6 DNA-binding domain"/>
    <property type="match status" value="1"/>
</dbReference>
<keyword evidence="5" id="KW-0804">Transcription</keyword>
<keyword evidence="2" id="KW-0862">Zinc</keyword>
<dbReference type="PROSITE" id="PS00463">
    <property type="entry name" value="ZN2_CY6_FUNGAL_1"/>
    <property type="match status" value="1"/>
</dbReference>
<dbReference type="GO" id="GO:0008270">
    <property type="term" value="F:zinc ion binding"/>
    <property type="evidence" value="ECO:0007669"/>
    <property type="project" value="InterPro"/>
</dbReference>
<dbReference type="Proteomes" id="UP000028524">
    <property type="component" value="Unassembled WGS sequence"/>
</dbReference>
<dbReference type="HOGENOM" id="CLU_011409_12_2_1"/>
<keyword evidence="4" id="KW-0238">DNA-binding</keyword>
<dbReference type="InParanoid" id="A0A084R1P9"/>
<dbReference type="InterPro" id="IPR036864">
    <property type="entry name" value="Zn2-C6_fun-type_DNA-bd_sf"/>
</dbReference>
<dbReference type="STRING" id="1283841.A0A084R1P9"/>
<sequence length="493" mass="55707">MARKGIEKVRTGCVTCKIRKVKCDEARPHCLRCTSTGRACDGYRQTPPGAFSWGELLVIRPSNLPGADHRELRSFAFFCEVVAPVLSGSLHASFWTHHVVQAAHREAAAKHAVVTIAVLYEQFNDNPSAAVPQRTSDFALGHYNKAIKQILTLHTDDIDTVLLVSILFVCIELLRGEPKAVVNHLEHGINVLRASPRKPELSAIYSHLSIILFFFGGANSTLPLLDDGRASHALENLTQAQTRMDWLSLRILKLVRTADYYRLGIVPTPHTLASRMEQHELMTELDAFASALSTLTTQHNDQNTYLLLHTRWLVCKIWASTCLATDETIYDEHVDDFKRILDLANQALEDNRLPMFKRSKFILHMGFSPLLHFVVIKCRVLRLRLAALSLMKTLSCSREILWDVADMYVIGVRIIEIEHSLELTPELIEVLRETKGDHSMPSEERRIKDSVLEEELHAKLGQDGQRSLHKRIRFFVATPGGGVGLMHDWLTLQ</sequence>
<evidence type="ECO:0000313" key="9">
    <source>
        <dbReference type="Proteomes" id="UP000028524"/>
    </source>
</evidence>
<name>A0A084R1P9_STAC4</name>
<proteinExistence type="predicted"/>
<dbReference type="OMA" id="VMGFCPL"/>
<dbReference type="PANTHER" id="PTHR36206:SF16">
    <property type="entry name" value="TRANSCRIPTION FACTOR DOMAIN-CONTAINING PROTEIN-RELATED"/>
    <property type="match status" value="1"/>
</dbReference>
<dbReference type="GO" id="GO:0000981">
    <property type="term" value="F:DNA-binding transcription factor activity, RNA polymerase II-specific"/>
    <property type="evidence" value="ECO:0007669"/>
    <property type="project" value="InterPro"/>
</dbReference>
<dbReference type="InterPro" id="IPR052360">
    <property type="entry name" value="Transcr_Regulatory_Proteins"/>
</dbReference>
<evidence type="ECO:0000256" key="4">
    <source>
        <dbReference type="ARBA" id="ARBA00023125"/>
    </source>
</evidence>
<keyword evidence="1" id="KW-0479">Metal-binding</keyword>
<evidence type="ECO:0000313" key="8">
    <source>
        <dbReference type="EMBL" id="KFA70134.1"/>
    </source>
</evidence>
<evidence type="ECO:0000256" key="1">
    <source>
        <dbReference type="ARBA" id="ARBA00022723"/>
    </source>
</evidence>
<dbReference type="PROSITE" id="PS50048">
    <property type="entry name" value="ZN2_CY6_FUNGAL_2"/>
    <property type="match status" value="1"/>
</dbReference>
<evidence type="ECO:0000256" key="6">
    <source>
        <dbReference type="ARBA" id="ARBA00023242"/>
    </source>
</evidence>
<dbReference type="Gene3D" id="4.10.240.10">
    <property type="entry name" value="Zn(2)-C6 fungal-type DNA-binding domain"/>
    <property type="match status" value="1"/>
</dbReference>
<organism evidence="8 9">
    <name type="scientific">Stachybotrys chlorohalonatus (strain IBT 40285)</name>
    <dbReference type="NCBI Taxonomy" id="1283841"/>
    <lineage>
        <taxon>Eukaryota</taxon>
        <taxon>Fungi</taxon>
        <taxon>Dikarya</taxon>
        <taxon>Ascomycota</taxon>
        <taxon>Pezizomycotina</taxon>
        <taxon>Sordariomycetes</taxon>
        <taxon>Hypocreomycetidae</taxon>
        <taxon>Hypocreales</taxon>
        <taxon>Stachybotryaceae</taxon>
        <taxon>Stachybotrys</taxon>
    </lineage>
</organism>
<keyword evidence="9" id="KW-1185">Reference proteome</keyword>
<feature type="domain" description="Zn(2)-C6 fungal-type" evidence="7">
    <location>
        <begin position="12"/>
        <end position="40"/>
    </location>
</feature>
<dbReference type="InterPro" id="IPR001138">
    <property type="entry name" value="Zn2Cys6_DnaBD"/>
</dbReference>
<evidence type="ECO:0000259" key="7">
    <source>
        <dbReference type="PROSITE" id="PS50048"/>
    </source>
</evidence>
<dbReference type="Pfam" id="PF00172">
    <property type="entry name" value="Zn_clus"/>
    <property type="match status" value="1"/>
</dbReference>
<dbReference type="AlphaFoldDB" id="A0A084R1P9"/>